<evidence type="ECO:0000313" key="6">
    <source>
        <dbReference type="Proteomes" id="UP000277580"/>
    </source>
</evidence>
<keyword evidence="3" id="KW-0862">Zinc</keyword>
<evidence type="ECO:0008006" key="7">
    <source>
        <dbReference type="Google" id="ProtNLM"/>
    </source>
</evidence>
<dbReference type="EMBL" id="ML119141">
    <property type="protein sequence ID" value="RPB10651.1"/>
    <property type="molecule type" value="Genomic_DNA"/>
</dbReference>
<sequence length="570" mass="62277">MPHRPRPPPGTPHGDITDDLPHRFRSSSSPQQNPFNELLGQFHADTTHTADGLTGPIMIPSGPSTSTPRMNLAPHAPYDGESWTLVAGHGTPAVALQRGEISNLLHANRGGTRMVRSGGAQGWSGPGAMGMQRPYSLPYHPGYNGESSNSTAGGYAAPGRHAYHGIPTRGESSRTGASASCSTRPPPTTAPITIPAPHGESGTLHPEGLMQPPSQHAFATPLPAAGEFGLLLPSTFPPLNESNPRTHIRSLARADNHASPPVSGVITANGDWDGPNNTRSRIRMNGVSITLVPRGEAVDGTTRILAPMPRWRAVLEELDAQDQYVITHRWWRTMRERFARGWEVKGRSGERGWRVEDRVGFVGADGVGREMLLAVTRDPDHRIVALDWHAPTGHEDAVTTAIWRLTFPAYIVTAPPSYHSFGDASDATDIDAANPEPGRGPACTCCTRREAKLLFRCKHRMCRSCVLGMWWGAINRPHHWPTFLRCAFCRGWVGKLEGVGMVEWVLVQSKRARVKLWMETVEDVRPEGMWPLLREMKQRYLKKEGKAAAPPGSETDALGRVIIHDPFAPS</sequence>
<dbReference type="OrthoDB" id="10486782at2759"/>
<proteinExistence type="predicted"/>
<reference evidence="5 6" key="1">
    <citation type="journal article" date="2018" name="Nat. Ecol. Evol.">
        <title>Pezizomycetes genomes reveal the molecular basis of ectomycorrhizal truffle lifestyle.</title>
        <authorList>
            <person name="Murat C."/>
            <person name="Payen T."/>
            <person name="Noel B."/>
            <person name="Kuo A."/>
            <person name="Morin E."/>
            <person name="Chen J."/>
            <person name="Kohler A."/>
            <person name="Krizsan K."/>
            <person name="Balestrini R."/>
            <person name="Da Silva C."/>
            <person name="Montanini B."/>
            <person name="Hainaut M."/>
            <person name="Levati E."/>
            <person name="Barry K.W."/>
            <person name="Belfiori B."/>
            <person name="Cichocki N."/>
            <person name="Clum A."/>
            <person name="Dockter R.B."/>
            <person name="Fauchery L."/>
            <person name="Guy J."/>
            <person name="Iotti M."/>
            <person name="Le Tacon F."/>
            <person name="Lindquist E.A."/>
            <person name="Lipzen A."/>
            <person name="Malagnac F."/>
            <person name="Mello A."/>
            <person name="Molinier V."/>
            <person name="Miyauchi S."/>
            <person name="Poulain J."/>
            <person name="Riccioni C."/>
            <person name="Rubini A."/>
            <person name="Sitrit Y."/>
            <person name="Splivallo R."/>
            <person name="Traeger S."/>
            <person name="Wang M."/>
            <person name="Zifcakova L."/>
            <person name="Wipf D."/>
            <person name="Zambonelli A."/>
            <person name="Paolocci F."/>
            <person name="Nowrousian M."/>
            <person name="Ottonello S."/>
            <person name="Baldrian P."/>
            <person name="Spatafora J.W."/>
            <person name="Henrissat B."/>
            <person name="Nagy L.G."/>
            <person name="Aury J.M."/>
            <person name="Wincker P."/>
            <person name="Grigoriev I.V."/>
            <person name="Bonfante P."/>
            <person name="Martin F.M."/>
        </authorList>
    </citation>
    <scope>NUCLEOTIDE SEQUENCE [LARGE SCALE GENOMIC DNA]</scope>
    <source>
        <strain evidence="5 6">CCBAS932</strain>
    </source>
</reference>
<dbReference type="Proteomes" id="UP000277580">
    <property type="component" value="Unassembled WGS sequence"/>
</dbReference>
<dbReference type="GO" id="GO:0008270">
    <property type="term" value="F:zinc ion binding"/>
    <property type="evidence" value="ECO:0007669"/>
    <property type="project" value="UniProtKB-KW"/>
</dbReference>
<evidence type="ECO:0000313" key="5">
    <source>
        <dbReference type="EMBL" id="RPB10651.1"/>
    </source>
</evidence>
<keyword evidence="6" id="KW-1185">Reference proteome</keyword>
<feature type="region of interest" description="Disordered" evidence="4">
    <location>
        <begin position="165"/>
        <end position="186"/>
    </location>
</feature>
<evidence type="ECO:0000256" key="3">
    <source>
        <dbReference type="ARBA" id="ARBA00022833"/>
    </source>
</evidence>
<evidence type="ECO:0000256" key="1">
    <source>
        <dbReference type="ARBA" id="ARBA00022723"/>
    </source>
</evidence>
<protein>
    <recommendedName>
        <fullName evidence="7">RING-type domain-containing protein</fullName>
    </recommendedName>
</protein>
<feature type="compositionally biased region" description="Polar residues" evidence="4">
    <location>
        <begin position="173"/>
        <end position="183"/>
    </location>
</feature>
<evidence type="ECO:0000256" key="4">
    <source>
        <dbReference type="SAM" id="MobiDB-lite"/>
    </source>
</evidence>
<dbReference type="PROSITE" id="PS00518">
    <property type="entry name" value="ZF_RING_1"/>
    <property type="match status" value="1"/>
</dbReference>
<keyword evidence="1" id="KW-0479">Metal-binding</keyword>
<feature type="region of interest" description="Disordered" evidence="4">
    <location>
        <begin position="255"/>
        <end position="277"/>
    </location>
</feature>
<keyword evidence="2" id="KW-0863">Zinc-finger</keyword>
<dbReference type="InterPro" id="IPR017907">
    <property type="entry name" value="Znf_RING_CS"/>
</dbReference>
<gene>
    <name evidence="5" type="ORF">P167DRAFT_575964</name>
</gene>
<feature type="compositionally biased region" description="Polar residues" evidence="4">
    <location>
        <begin position="26"/>
        <end position="35"/>
    </location>
</feature>
<dbReference type="AlphaFoldDB" id="A0A3N4KQJ3"/>
<accession>A0A3N4KQJ3</accession>
<feature type="region of interest" description="Disordered" evidence="4">
    <location>
        <begin position="1"/>
        <end position="75"/>
    </location>
</feature>
<organism evidence="5 6">
    <name type="scientific">Morchella conica CCBAS932</name>
    <dbReference type="NCBI Taxonomy" id="1392247"/>
    <lineage>
        <taxon>Eukaryota</taxon>
        <taxon>Fungi</taxon>
        <taxon>Dikarya</taxon>
        <taxon>Ascomycota</taxon>
        <taxon>Pezizomycotina</taxon>
        <taxon>Pezizomycetes</taxon>
        <taxon>Pezizales</taxon>
        <taxon>Morchellaceae</taxon>
        <taxon>Morchella</taxon>
    </lineage>
</organism>
<dbReference type="InParanoid" id="A0A3N4KQJ3"/>
<evidence type="ECO:0000256" key="2">
    <source>
        <dbReference type="ARBA" id="ARBA00022771"/>
    </source>
</evidence>
<name>A0A3N4KQJ3_9PEZI</name>